<name>A0A9D3XL25_9SAUR</name>
<sequence length="168" mass="18720">MTLGIKWQVQILPHSTHTWWCHNPPRDGLYLLPSQPAVPLTRTLFSIGHETSAEHVSHLLMERDRNDRSISYRPETPSPSIRHNSSDKLRIKLNQSLERSISLRHCHIPALGKLHSSGHLEAGGSNGNWFVNLTTAAAPATTPSPPGMTQKGAHSQVIFCWDQSRSLS</sequence>
<keyword evidence="2" id="KW-1185">Reference proteome</keyword>
<organism evidence="1 2">
    <name type="scientific">Mauremys mutica</name>
    <name type="common">yellowpond turtle</name>
    <dbReference type="NCBI Taxonomy" id="74926"/>
    <lineage>
        <taxon>Eukaryota</taxon>
        <taxon>Metazoa</taxon>
        <taxon>Chordata</taxon>
        <taxon>Craniata</taxon>
        <taxon>Vertebrata</taxon>
        <taxon>Euteleostomi</taxon>
        <taxon>Archelosauria</taxon>
        <taxon>Testudinata</taxon>
        <taxon>Testudines</taxon>
        <taxon>Cryptodira</taxon>
        <taxon>Durocryptodira</taxon>
        <taxon>Testudinoidea</taxon>
        <taxon>Geoemydidae</taxon>
        <taxon>Geoemydinae</taxon>
        <taxon>Mauremys</taxon>
    </lineage>
</organism>
<evidence type="ECO:0000313" key="2">
    <source>
        <dbReference type="Proteomes" id="UP000827986"/>
    </source>
</evidence>
<dbReference type="EMBL" id="JAHDVG010000466">
    <property type="protein sequence ID" value="KAH1183444.1"/>
    <property type="molecule type" value="Genomic_DNA"/>
</dbReference>
<evidence type="ECO:0000313" key="1">
    <source>
        <dbReference type="EMBL" id="KAH1183444.1"/>
    </source>
</evidence>
<protein>
    <submittedName>
        <fullName evidence="1">Uncharacterized protein</fullName>
    </submittedName>
</protein>
<comment type="caution">
    <text evidence="1">The sequence shown here is derived from an EMBL/GenBank/DDBJ whole genome shotgun (WGS) entry which is preliminary data.</text>
</comment>
<gene>
    <name evidence="1" type="ORF">KIL84_004936</name>
</gene>
<dbReference type="AlphaFoldDB" id="A0A9D3XL25"/>
<dbReference type="Proteomes" id="UP000827986">
    <property type="component" value="Unassembled WGS sequence"/>
</dbReference>
<proteinExistence type="predicted"/>
<reference evidence="1" key="1">
    <citation type="submission" date="2021-09" db="EMBL/GenBank/DDBJ databases">
        <title>The genome of Mauremys mutica provides insights into the evolution of semi-aquatic lifestyle.</title>
        <authorList>
            <person name="Gong S."/>
            <person name="Gao Y."/>
        </authorList>
    </citation>
    <scope>NUCLEOTIDE SEQUENCE</scope>
    <source>
        <strain evidence="1">MM-2020</strain>
        <tissue evidence="1">Muscle</tissue>
    </source>
</reference>
<accession>A0A9D3XL25</accession>